<dbReference type="InterPro" id="IPR011990">
    <property type="entry name" value="TPR-like_helical_dom_sf"/>
</dbReference>
<sequence length="737" mass="86406">MIPDIQLLNKGSLTEYFTGLEDIINEDIAIPPGEEGKTFQTEKLHDLKIEAEFLLSRGMQKIGCGQEALYGYMNLIDKLKKKKHLTPTELFFCSQSYYRISQLHLELKFIDKAKSYMEMYEKFQEEYLFELGRCDKTSEITLKIDYLKNQILKRKAWLLHISCDDDKALSTLTEVYSSERKIRSTISELDISTSLPPYHRLEMRIARTLLMISSIYKSRFEVKKAIYFESQAHKSFFKGYREEEEKETVFTADFLMHTTSYCPYNHYERANSIYEKIFGSKSPKFLNSFRRIADTKISKYEYHDNISLYKVDTRYFNEIPENTLSSEAKNSANFEEAGTFYKYIEGQLEESYFNVGYYEKLYATHTQILIRQAYIQIYLLRNGKKARPKILKLSKLILKNYIDLYNSKSIFCLNPYLGVVCASMRNQDLKKAERYSVKMIEICEKYIKGMGNQYSLISNIHISVMYFMMKQYPRSNALFKEILHQELEYVNNIKSHPYLEQIYLHLALMYEKLREYNSGLLMWKSLLKVHKQSYDRNCTYVSKDYLYIGQLYIDLEDLSKALYNLEMSKECIENFLKTLNEVNGKEASFQGAYFQAEIQNMIDEEEKNLTKINKLIEDTKKAQEEEKGSTKLSASSKPKDKIKFEQEKEVKNETGLSVIYEESMLQSKFESIRKLDEKVIIPAPDPSKTPNISQAALPNTPLCHVVTESRPDIGTMQAEYSEEVEDIFKQSPSSKLI</sequence>
<gene>
    <name evidence="2" type="ORF">ECRASSUSDP1_LOCUS26390</name>
</gene>
<dbReference type="Proteomes" id="UP001295684">
    <property type="component" value="Unassembled WGS sequence"/>
</dbReference>
<dbReference type="Gene3D" id="1.25.40.10">
    <property type="entry name" value="Tetratricopeptide repeat domain"/>
    <property type="match status" value="1"/>
</dbReference>
<dbReference type="EMBL" id="CAMPGE010027199">
    <property type="protein sequence ID" value="CAI2384850.1"/>
    <property type="molecule type" value="Genomic_DNA"/>
</dbReference>
<evidence type="ECO:0000256" key="1">
    <source>
        <dbReference type="SAM" id="Coils"/>
    </source>
</evidence>
<reference evidence="2" key="1">
    <citation type="submission" date="2023-07" db="EMBL/GenBank/DDBJ databases">
        <authorList>
            <consortium name="AG Swart"/>
            <person name="Singh M."/>
            <person name="Singh A."/>
            <person name="Seah K."/>
            <person name="Emmerich C."/>
        </authorList>
    </citation>
    <scope>NUCLEOTIDE SEQUENCE</scope>
    <source>
        <strain evidence="2">DP1</strain>
    </source>
</reference>
<keyword evidence="1" id="KW-0175">Coiled coil</keyword>
<name>A0AAD1Y5T5_EUPCR</name>
<accession>A0AAD1Y5T5</accession>
<dbReference type="AlphaFoldDB" id="A0AAD1Y5T5"/>
<evidence type="ECO:0000313" key="3">
    <source>
        <dbReference type="Proteomes" id="UP001295684"/>
    </source>
</evidence>
<keyword evidence="3" id="KW-1185">Reference proteome</keyword>
<dbReference type="SUPFAM" id="SSF48452">
    <property type="entry name" value="TPR-like"/>
    <property type="match status" value="1"/>
</dbReference>
<feature type="coiled-coil region" evidence="1">
    <location>
        <begin position="595"/>
        <end position="622"/>
    </location>
</feature>
<evidence type="ECO:0000313" key="2">
    <source>
        <dbReference type="EMBL" id="CAI2384850.1"/>
    </source>
</evidence>
<comment type="caution">
    <text evidence="2">The sequence shown here is derived from an EMBL/GenBank/DDBJ whole genome shotgun (WGS) entry which is preliminary data.</text>
</comment>
<organism evidence="2 3">
    <name type="scientific">Euplotes crassus</name>
    <dbReference type="NCBI Taxonomy" id="5936"/>
    <lineage>
        <taxon>Eukaryota</taxon>
        <taxon>Sar</taxon>
        <taxon>Alveolata</taxon>
        <taxon>Ciliophora</taxon>
        <taxon>Intramacronucleata</taxon>
        <taxon>Spirotrichea</taxon>
        <taxon>Hypotrichia</taxon>
        <taxon>Euplotida</taxon>
        <taxon>Euplotidae</taxon>
        <taxon>Moneuplotes</taxon>
    </lineage>
</organism>
<protein>
    <submittedName>
        <fullName evidence="2">Uncharacterized protein</fullName>
    </submittedName>
</protein>
<proteinExistence type="predicted"/>